<sequence length="54" mass="5903">MRVNLSSSQLSVNAGMITCRETDMNERIMDGGEEPRIAGAFKPGQSRTFSIQIA</sequence>
<proteinExistence type="predicted"/>
<comment type="caution">
    <text evidence="1">The sequence shown here is derived from an EMBL/GenBank/DDBJ whole genome shotgun (WGS) entry which is preliminary data.</text>
</comment>
<organism evidence="1">
    <name type="scientific">Salmonella bongori</name>
    <dbReference type="NCBI Taxonomy" id="54736"/>
    <lineage>
        <taxon>Bacteria</taxon>
        <taxon>Pseudomonadati</taxon>
        <taxon>Pseudomonadota</taxon>
        <taxon>Gammaproteobacteria</taxon>
        <taxon>Enterobacterales</taxon>
        <taxon>Enterobacteriaceae</taxon>
        <taxon>Salmonella</taxon>
    </lineage>
</organism>
<dbReference type="AlphaFoldDB" id="A0A698W9Y1"/>
<gene>
    <name evidence="1" type="ORF">GRG92_002371</name>
</gene>
<accession>A0A698W9Y1</accession>
<reference evidence="1" key="1">
    <citation type="submission" date="2019-12" db="EMBL/GenBank/DDBJ databases">
        <authorList>
            <person name="Ashton P.M."/>
            <person name="Dallman T."/>
            <person name="Nair S."/>
            <person name="De Pinna E."/>
            <person name="Peters T."/>
            <person name="Grant K."/>
        </authorList>
    </citation>
    <scope>NUCLEOTIDE SEQUENCE</scope>
    <source>
        <strain evidence="1">854886</strain>
    </source>
</reference>
<dbReference type="EMBL" id="AANPCH010000010">
    <property type="protein sequence ID" value="EDP8662698.1"/>
    <property type="molecule type" value="Genomic_DNA"/>
</dbReference>
<name>A0A698W9Y1_SALBN</name>
<protein>
    <submittedName>
        <fullName evidence="1">Uncharacterized protein</fullName>
    </submittedName>
</protein>
<evidence type="ECO:0000313" key="1">
    <source>
        <dbReference type="EMBL" id="EDP8662698.1"/>
    </source>
</evidence>